<dbReference type="GO" id="GO:0006707">
    <property type="term" value="P:cholesterol catabolic process"/>
    <property type="evidence" value="ECO:0007669"/>
    <property type="project" value="TreeGrafter"/>
</dbReference>
<dbReference type="InterPro" id="IPR017972">
    <property type="entry name" value="Cyt_P450_CS"/>
</dbReference>
<evidence type="ECO:0000256" key="7">
    <source>
        <dbReference type="ARBA" id="ARBA00023033"/>
    </source>
</evidence>
<evidence type="ECO:0000256" key="1">
    <source>
        <dbReference type="ARBA" id="ARBA00001971"/>
    </source>
</evidence>
<dbReference type="Proteomes" id="UP000182915">
    <property type="component" value="Chromosome I"/>
</dbReference>
<dbReference type="InterPro" id="IPR002397">
    <property type="entry name" value="Cyt_P450_B"/>
</dbReference>
<dbReference type="GO" id="GO:0008395">
    <property type="term" value="F:steroid hydroxylase activity"/>
    <property type="evidence" value="ECO:0007669"/>
    <property type="project" value="TreeGrafter"/>
</dbReference>
<dbReference type="Pfam" id="PF00067">
    <property type="entry name" value="p450"/>
    <property type="match status" value="1"/>
</dbReference>
<proteinExistence type="inferred from homology"/>
<evidence type="ECO:0000256" key="3">
    <source>
        <dbReference type="ARBA" id="ARBA00022617"/>
    </source>
</evidence>
<organism evidence="9 10">
    <name type="scientific">Mycolicibacterium rutilum</name>
    <name type="common">Mycobacterium rutilum</name>
    <dbReference type="NCBI Taxonomy" id="370526"/>
    <lineage>
        <taxon>Bacteria</taxon>
        <taxon>Bacillati</taxon>
        <taxon>Actinomycetota</taxon>
        <taxon>Actinomycetes</taxon>
        <taxon>Mycobacteriales</taxon>
        <taxon>Mycobacteriaceae</taxon>
        <taxon>Mycolicibacterium</taxon>
    </lineage>
</organism>
<evidence type="ECO:0000256" key="4">
    <source>
        <dbReference type="ARBA" id="ARBA00022723"/>
    </source>
</evidence>
<dbReference type="GO" id="GO:0005506">
    <property type="term" value="F:iron ion binding"/>
    <property type="evidence" value="ECO:0007669"/>
    <property type="project" value="InterPro"/>
</dbReference>
<comment type="cofactor">
    <cofactor evidence="1">
        <name>heme</name>
        <dbReference type="ChEBI" id="CHEBI:30413"/>
    </cofactor>
</comment>
<sequence length="443" mass="48879">MPYLRSSRYGRETTSEGGAWRRWRSGALPLTRRSPPLSVDDMSSLGLALFEDRYVQDPYPLYAHMHREGPVHRIGDSGFFAVSSWDAVEEAVARPDDFSSNLTATMMYQPDGSISAFTIGEIGGDTQALATADEPTHSLHRKMLLPHLAAKQIGGFERLVADTANELWDNAFHDGSIEWMSAIANRLPMMIVARIIGVPDSDVDKLIRWGYAATQVVEGLVTDDQLAAAGVAVMELGAYITEQFENALRDPHDDLMGDLAAARARDEISATTALAMMATLFSAGGESTASLLGSAAWLLATRPDIQRQVRGNPAMLGAFIEEVLRYEPPFRGHYRHVVNDTELFGVELPAGSRLLLLWGAANRDPDHFDEPDDFRLDRPRGKNHIAFGKGAHFCVGAALARMEARVVLDFLLRRTGFFTASRTGEWLPSLLVRRLDRLDIVAE</sequence>
<dbReference type="Gene3D" id="1.10.630.10">
    <property type="entry name" value="Cytochrome P450"/>
    <property type="match status" value="1"/>
</dbReference>
<evidence type="ECO:0000256" key="5">
    <source>
        <dbReference type="ARBA" id="ARBA00023002"/>
    </source>
</evidence>
<gene>
    <name evidence="9" type="ORF">SAMN04489835_4306</name>
</gene>
<dbReference type="PROSITE" id="PS00086">
    <property type="entry name" value="CYTOCHROME_P450"/>
    <property type="match status" value="1"/>
</dbReference>
<dbReference type="PANTHER" id="PTHR46696:SF4">
    <property type="entry name" value="BIOTIN BIOSYNTHESIS CYTOCHROME P450"/>
    <property type="match status" value="1"/>
</dbReference>
<keyword evidence="4 8" id="KW-0479">Metal-binding</keyword>
<dbReference type="GO" id="GO:0020037">
    <property type="term" value="F:heme binding"/>
    <property type="evidence" value="ECO:0007669"/>
    <property type="project" value="InterPro"/>
</dbReference>
<dbReference type="PRINTS" id="PR00385">
    <property type="entry name" value="P450"/>
</dbReference>
<evidence type="ECO:0000313" key="9">
    <source>
        <dbReference type="EMBL" id="SEH80131.1"/>
    </source>
</evidence>
<evidence type="ECO:0000256" key="8">
    <source>
        <dbReference type="RuleBase" id="RU000461"/>
    </source>
</evidence>
<name>A0A1H6L1K3_MYCRU</name>
<keyword evidence="6 8" id="KW-0408">Iron</keyword>
<comment type="similarity">
    <text evidence="2 8">Belongs to the cytochrome P450 family.</text>
</comment>
<evidence type="ECO:0000256" key="6">
    <source>
        <dbReference type="ARBA" id="ARBA00023004"/>
    </source>
</evidence>
<keyword evidence="5 8" id="KW-0560">Oxidoreductase</keyword>
<dbReference type="PRINTS" id="PR00359">
    <property type="entry name" value="BP450"/>
</dbReference>
<evidence type="ECO:0000313" key="10">
    <source>
        <dbReference type="Proteomes" id="UP000182915"/>
    </source>
</evidence>
<dbReference type="STRING" id="370526.SAMN04489835_4306"/>
<keyword evidence="3 8" id="KW-0349">Heme</keyword>
<reference evidence="10" key="1">
    <citation type="submission" date="2016-10" db="EMBL/GenBank/DDBJ databases">
        <authorList>
            <person name="Varghese N."/>
            <person name="Submissions S."/>
        </authorList>
    </citation>
    <scope>NUCLEOTIDE SEQUENCE [LARGE SCALE GENOMIC DNA]</scope>
    <source>
        <strain evidence="10">DSM 45405</strain>
    </source>
</reference>
<dbReference type="EMBL" id="LT629971">
    <property type="protein sequence ID" value="SEH80131.1"/>
    <property type="molecule type" value="Genomic_DNA"/>
</dbReference>
<dbReference type="PANTHER" id="PTHR46696">
    <property type="entry name" value="P450, PUTATIVE (EUROFUNG)-RELATED"/>
    <property type="match status" value="1"/>
</dbReference>
<dbReference type="SUPFAM" id="SSF48264">
    <property type="entry name" value="Cytochrome P450"/>
    <property type="match status" value="1"/>
</dbReference>
<evidence type="ECO:0000256" key="2">
    <source>
        <dbReference type="ARBA" id="ARBA00010617"/>
    </source>
</evidence>
<keyword evidence="10" id="KW-1185">Reference proteome</keyword>
<dbReference type="InterPro" id="IPR001128">
    <property type="entry name" value="Cyt_P450"/>
</dbReference>
<dbReference type="GO" id="GO:0036199">
    <property type="term" value="F:cholest-4-en-3-one 26-monooxygenase activity"/>
    <property type="evidence" value="ECO:0007669"/>
    <property type="project" value="TreeGrafter"/>
</dbReference>
<accession>A0A1H6L1K3</accession>
<keyword evidence="7 8" id="KW-0503">Monooxygenase</keyword>
<dbReference type="InterPro" id="IPR036396">
    <property type="entry name" value="Cyt_P450_sf"/>
</dbReference>
<protein>
    <submittedName>
        <fullName evidence="9">Cytochrome P450</fullName>
    </submittedName>
</protein>
<dbReference type="AlphaFoldDB" id="A0A1H6L1K3"/>